<keyword evidence="3" id="KW-1185">Reference proteome</keyword>
<evidence type="ECO:0000313" key="2">
    <source>
        <dbReference type="EMBL" id="PYZ94057.1"/>
    </source>
</evidence>
<sequence length="287" mass="32844">MIMHFTCYESASEMLEKVEHFLMRKEARHNLPLGILKQKAKDEKSNYAMAEDLFLAIGENEQNEVEVVLIRTASRNLIICGHLSAVKKAAHWLNKKGVQLPGVVGCTDTAKAFADEWSKVTTCKTEATMKQNIYQLEKLRQFQRNPGKLTYATEDDIALVMSWTEEFEKEALGLTEHPTLERDVLQEIRNNRVFFWRDTDCTPVSMAKRARELKNGVVVNFVYTPDEYQRKGYATTCVGALSERLLNEGFKFCSLNTNAENPTSNSIYMSIGYEPVGDAVEYRFHYV</sequence>
<feature type="domain" description="N-acetyltransferase" evidence="1">
    <location>
        <begin position="147"/>
        <end position="287"/>
    </location>
</feature>
<dbReference type="InterPro" id="IPR000182">
    <property type="entry name" value="GNAT_dom"/>
</dbReference>
<gene>
    <name evidence="2" type="ORF">CR194_00505</name>
</gene>
<comment type="caution">
    <text evidence="2">The sequence shown here is derived from an EMBL/GenBank/DDBJ whole genome shotgun (WGS) entry which is preliminary data.</text>
</comment>
<evidence type="ECO:0000313" key="3">
    <source>
        <dbReference type="Proteomes" id="UP000248214"/>
    </source>
</evidence>
<dbReference type="Proteomes" id="UP000248214">
    <property type="component" value="Unassembled WGS sequence"/>
</dbReference>
<accession>A0A323TK72</accession>
<proteinExistence type="predicted"/>
<name>A0A323TK72_9BACI</name>
<reference evidence="2 3" key="1">
    <citation type="submission" date="2017-10" db="EMBL/GenBank/DDBJ databases">
        <title>Bacillus sp. nov., a halophilic bacterium isolated from a Keqin Lake.</title>
        <authorList>
            <person name="Wang H."/>
        </authorList>
    </citation>
    <scope>NUCLEOTIDE SEQUENCE [LARGE SCALE GENOMIC DNA]</scope>
    <source>
        <strain evidence="2 3">KQ-12</strain>
    </source>
</reference>
<dbReference type="PROSITE" id="PS51186">
    <property type="entry name" value="GNAT"/>
    <property type="match status" value="1"/>
</dbReference>
<dbReference type="SUPFAM" id="SSF55729">
    <property type="entry name" value="Acyl-CoA N-acyltransferases (Nat)"/>
    <property type="match status" value="1"/>
</dbReference>
<dbReference type="InterPro" id="IPR016181">
    <property type="entry name" value="Acyl_CoA_acyltransferase"/>
</dbReference>
<dbReference type="GO" id="GO:0016747">
    <property type="term" value="F:acyltransferase activity, transferring groups other than amino-acyl groups"/>
    <property type="evidence" value="ECO:0007669"/>
    <property type="project" value="InterPro"/>
</dbReference>
<evidence type="ECO:0000259" key="1">
    <source>
        <dbReference type="PROSITE" id="PS51186"/>
    </source>
</evidence>
<dbReference type="InterPro" id="IPR013653">
    <property type="entry name" value="GCN5-like_dom"/>
</dbReference>
<dbReference type="EMBL" id="PDOD01000001">
    <property type="protein sequence ID" value="PYZ94057.1"/>
    <property type="molecule type" value="Genomic_DNA"/>
</dbReference>
<protein>
    <recommendedName>
        <fullName evidence="1">N-acetyltransferase domain-containing protein</fullName>
    </recommendedName>
</protein>
<dbReference type="Gene3D" id="3.40.630.30">
    <property type="match status" value="1"/>
</dbReference>
<dbReference type="AlphaFoldDB" id="A0A323TK72"/>
<dbReference type="Pfam" id="PF08445">
    <property type="entry name" value="FR47"/>
    <property type="match status" value="1"/>
</dbReference>
<organism evidence="2 3">
    <name type="scientific">Salipaludibacillus keqinensis</name>
    <dbReference type="NCBI Taxonomy" id="2045207"/>
    <lineage>
        <taxon>Bacteria</taxon>
        <taxon>Bacillati</taxon>
        <taxon>Bacillota</taxon>
        <taxon>Bacilli</taxon>
        <taxon>Bacillales</taxon>
        <taxon>Bacillaceae</taxon>
    </lineage>
</organism>